<reference evidence="1" key="1">
    <citation type="submission" date="2022-04" db="EMBL/GenBank/DDBJ databases">
        <title>Hymenobacter sp. isolated from the air.</title>
        <authorList>
            <person name="Won M."/>
            <person name="Lee C.-M."/>
            <person name="Woen H.-Y."/>
            <person name="Kwon S.-W."/>
        </authorList>
    </citation>
    <scope>NUCLEOTIDE SEQUENCE</scope>
    <source>
        <strain evidence="1">5116S-3</strain>
    </source>
</reference>
<dbReference type="NCBIfam" id="TIGR04131">
    <property type="entry name" value="Bac_Flav_CTERM"/>
    <property type="match status" value="1"/>
</dbReference>
<name>A0A8T9PXH5_9BACT</name>
<dbReference type="NCBIfam" id="TIGR04183">
    <property type="entry name" value="Por_Secre_tail"/>
    <property type="match status" value="1"/>
</dbReference>
<gene>
    <name evidence="1" type="ORF">MUN79_15035</name>
</gene>
<evidence type="ECO:0000313" key="1">
    <source>
        <dbReference type="EMBL" id="UOQ70086.1"/>
    </source>
</evidence>
<dbReference type="KEGG" id="hcu:MUN79_15035"/>
<protein>
    <submittedName>
        <fullName evidence="1">Gliding motility-associated C-terminal domain-containing protein</fullName>
    </submittedName>
</protein>
<dbReference type="Pfam" id="PF13585">
    <property type="entry name" value="CHU_C"/>
    <property type="match status" value="1"/>
</dbReference>
<organism evidence="1 2">
    <name type="scientific">Hymenobacter cellulosilyticus</name>
    <dbReference type="NCBI Taxonomy" id="2932248"/>
    <lineage>
        <taxon>Bacteria</taxon>
        <taxon>Pseudomonadati</taxon>
        <taxon>Bacteroidota</taxon>
        <taxon>Cytophagia</taxon>
        <taxon>Cytophagales</taxon>
        <taxon>Hymenobacteraceae</taxon>
        <taxon>Hymenobacter</taxon>
    </lineage>
</organism>
<dbReference type="RefSeq" id="WP_244673510.1">
    <property type="nucleotide sequence ID" value="NZ_CP095046.1"/>
</dbReference>
<dbReference type="InterPro" id="IPR026444">
    <property type="entry name" value="Secre_tail"/>
</dbReference>
<evidence type="ECO:0000313" key="2">
    <source>
        <dbReference type="Proteomes" id="UP000831796"/>
    </source>
</evidence>
<sequence length="261" mass="28897">MSQWSLPNYRVNPVLSQAPIEEGFGIEGEPGCAGQVGTFRAYARGGRTLRQVTWAFVSDATQYIGLQIAPVFAQAGIREMRVKADFTDGTSLTISRTVTVPASPILKLRAAMPASEAVCGEGEIVLTATANMEGTLRWDDSPTTDSVRRVSQGGVYRVRFESLAGCTTRDSITITLPDKNCALPNIITPNGDGLNQRFVLQNYDAQNWDIVIYNRWGRLVFQQAGYRNGWQADNQPAGVYYYQLRHKATQQVLKGWLEVVR</sequence>
<keyword evidence="2" id="KW-1185">Reference proteome</keyword>
<dbReference type="InterPro" id="IPR026341">
    <property type="entry name" value="T9SS_type_B"/>
</dbReference>
<proteinExistence type="predicted"/>
<dbReference type="EMBL" id="CP095046">
    <property type="protein sequence ID" value="UOQ70086.1"/>
    <property type="molecule type" value="Genomic_DNA"/>
</dbReference>
<accession>A0A8T9PXH5</accession>
<dbReference type="AlphaFoldDB" id="A0A8T9PXH5"/>
<dbReference type="Proteomes" id="UP000831796">
    <property type="component" value="Chromosome"/>
</dbReference>